<organism evidence="5 6">
    <name type="scientific">Shouchella lehensis</name>
    <dbReference type="NCBI Taxonomy" id="300825"/>
    <lineage>
        <taxon>Bacteria</taxon>
        <taxon>Bacillati</taxon>
        <taxon>Bacillota</taxon>
        <taxon>Bacilli</taxon>
        <taxon>Bacillales</taxon>
        <taxon>Bacillaceae</taxon>
        <taxon>Shouchella</taxon>
    </lineage>
</organism>
<evidence type="ECO:0000256" key="3">
    <source>
        <dbReference type="PROSITE-ProRule" id="PRU00335"/>
    </source>
</evidence>
<dbReference type="GO" id="GO:0003677">
    <property type="term" value="F:DNA binding"/>
    <property type="evidence" value="ECO:0007669"/>
    <property type="project" value="UniProtKB-UniRule"/>
</dbReference>
<feature type="DNA-binding region" description="H-T-H motif" evidence="3">
    <location>
        <begin position="36"/>
        <end position="55"/>
    </location>
</feature>
<evidence type="ECO:0000256" key="1">
    <source>
        <dbReference type="ARBA" id="ARBA00022491"/>
    </source>
</evidence>
<accession>A0A4Y7WFW9</accession>
<dbReference type="PANTHER" id="PTHR43479">
    <property type="entry name" value="ACREF/ENVCD OPERON REPRESSOR-RELATED"/>
    <property type="match status" value="1"/>
</dbReference>
<dbReference type="Pfam" id="PF00440">
    <property type="entry name" value="TetR_N"/>
    <property type="match status" value="1"/>
</dbReference>
<dbReference type="InterPro" id="IPR050624">
    <property type="entry name" value="HTH-type_Tx_Regulator"/>
</dbReference>
<evidence type="ECO:0000313" key="5">
    <source>
        <dbReference type="EMBL" id="TES46503.1"/>
    </source>
</evidence>
<dbReference type="SUPFAM" id="SSF46689">
    <property type="entry name" value="Homeodomain-like"/>
    <property type="match status" value="1"/>
</dbReference>
<dbReference type="Gene3D" id="1.10.357.10">
    <property type="entry name" value="Tetracycline Repressor, domain 2"/>
    <property type="match status" value="1"/>
</dbReference>
<evidence type="ECO:0000256" key="2">
    <source>
        <dbReference type="ARBA" id="ARBA00023125"/>
    </source>
</evidence>
<dbReference type="RefSeq" id="WP_134259929.1">
    <property type="nucleotide sequence ID" value="NZ_LDIM01000013.1"/>
</dbReference>
<keyword evidence="1" id="KW-0678">Repressor</keyword>
<evidence type="ECO:0000259" key="4">
    <source>
        <dbReference type="PROSITE" id="PS50977"/>
    </source>
</evidence>
<sequence>MTSSEKRSSKQSERTKNNFKEAFITLVHEKGFSHVSVTDIVKKADYNRTTFYLYYQDKYCLSDELKAQMYQQIKETSMNKYEKGKNVTTGTMHAGSFELTHFIYANQAFFNLYTIEDTIPSLHRDLPQAIYEVLKEHFQLVSVNQDRDINYDAHKLYMAHGTAGLLVDWIEKGYPISPNDMAERLIHILESFAKEFKVTSRG</sequence>
<evidence type="ECO:0000313" key="6">
    <source>
        <dbReference type="Proteomes" id="UP000298210"/>
    </source>
</evidence>
<name>A0A4Y7WFW9_9BACI</name>
<dbReference type="EMBL" id="SNUX01000004">
    <property type="protein sequence ID" value="TES46503.1"/>
    <property type="molecule type" value="Genomic_DNA"/>
</dbReference>
<dbReference type="InterPro" id="IPR001647">
    <property type="entry name" value="HTH_TetR"/>
</dbReference>
<dbReference type="PANTHER" id="PTHR43479:SF7">
    <property type="entry name" value="TETR-FAMILY TRANSCRIPTIONAL REGULATOR"/>
    <property type="match status" value="1"/>
</dbReference>
<dbReference type="Proteomes" id="UP000298210">
    <property type="component" value="Unassembled WGS sequence"/>
</dbReference>
<gene>
    <name evidence="5" type="ORF">E2L03_17565</name>
</gene>
<protein>
    <submittedName>
        <fullName evidence="5">TetR family transcriptional regulator</fullName>
    </submittedName>
</protein>
<dbReference type="Pfam" id="PF14278">
    <property type="entry name" value="TetR_C_8"/>
    <property type="match status" value="1"/>
</dbReference>
<dbReference type="PROSITE" id="PS50977">
    <property type="entry name" value="HTH_TETR_2"/>
    <property type="match status" value="1"/>
</dbReference>
<comment type="caution">
    <text evidence="5">The sequence shown here is derived from an EMBL/GenBank/DDBJ whole genome shotgun (WGS) entry which is preliminary data.</text>
</comment>
<reference evidence="5 6" key="1">
    <citation type="submission" date="2019-03" db="EMBL/GenBank/DDBJ databases">
        <authorList>
            <person name="Liu G."/>
        </authorList>
    </citation>
    <scope>NUCLEOTIDE SEQUENCE [LARGE SCALE GENOMIC DNA]</scope>
    <source>
        <strain evidence="5 6">DSM 19099</strain>
    </source>
</reference>
<dbReference type="AlphaFoldDB" id="A0A4Y7WFW9"/>
<dbReference type="InterPro" id="IPR009057">
    <property type="entry name" value="Homeodomain-like_sf"/>
</dbReference>
<dbReference type="InterPro" id="IPR039532">
    <property type="entry name" value="TetR_C_Firmicutes"/>
</dbReference>
<proteinExistence type="predicted"/>
<feature type="domain" description="HTH tetR-type" evidence="4">
    <location>
        <begin position="13"/>
        <end position="73"/>
    </location>
</feature>
<keyword evidence="2 3" id="KW-0238">DNA-binding</keyword>